<keyword evidence="3" id="KW-0238">DNA-binding</keyword>
<evidence type="ECO:0000256" key="3">
    <source>
        <dbReference type="ARBA" id="ARBA00023125"/>
    </source>
</evidence>
<dbReference type="Proteomes" id="UP001247307">
    <property type="component" value="Unassembled WGS sequence"/>
</dbReference>
<dbReference type="Gene3D" id="6.10.140.850">
    <property type="match status" value="1"/>
</dbReference>
<dbReference type="Pfam" id="PF03965">
    <property type="entry name" value="Penicillinase_R"/>
    <property type="match status" value="1"/>
</dbReference>
<evidence type="ECO:0000256" key="4">
    <source>
        <dbReference type="ARBA" id="ARBA00023163"/>
    </source>
</evidence>
<dbReference type="AlphaFoldDB" id="A0AAE4C5A0"/>
<accession>A0AAE4C5A0</accession>
<dbReference type="GO" id="GO:0045892">
    <property type="term" value="P:negative regulation of DNA-templated transcription"/>
    <property type="evidence" value="ECO:0007669"/>
    <property type="project" value="InterPro"/>
</dbReference>
<protein>
    <submittedName>
        <fullName evidence="5">Transcriptional regulator</fullName>
    </submittedName>
</protein>
<dbReference type="GO" id="GO:0003677">
    <property type="term" value="F:DNA binding"/>
    <property type="evidence" value="ECO:0007669"/>
    <property type="project" value="UniProtKB-KW"/>
</dbReference>
<dbReference type="InterPro" id="IPR005650">
    <property type="entry name" value="BlaI_family"/>
</dbReference>
<proteinExistence type="inferred from homology"/>
<keyword evidence="2" id="KW-0805">Transcription regulation</keyword>
<keyword evidence="6" id="KW-1185">Reference proteome</keyword>
<evidence type="ECO:0000256" key="2">
    <source>
        <dbReference type="ARBA" id="ARBA00023015"/>
    </source>
</evidence>
<reference evidence="5" key="1">
    <citation type="submission" date="2023-07" db="EMBL/GenBank/DDBJ databases">
        <title>Sequencing the genomes of 1000 actinobacteria strains.</title>
        <authorList>
            <person name="Klenk H.-P."/>
        </authorList>
    </citation>
    <scope>NUCLEOTIDE SEQUENCE</scope>
    <source>
        <strain evidence="5">DSM 13988</strain>
    </source>
</reference>
<sequence length="119" mass="13355">MGHLGDLERDIMNRLWSEPDHPLSATEIRDALANGGVRDVAVTTVLTVLSRLEKKNLVRRERSARPHRYSAVQDRAAHTADLMSEVLEASDDREAALARFVGHVSAEEAELLRRLLHQP</sequence>
<dbReference type="Gene3D" id="1.10.10.10">
    <property type="entry name" value="Winged helix-like DNA-binding domain superfamily/Winged helix DNA-binding domain"/>
    <property type="match status" value="1"/>
</dbReference>
<comment type="caution">
    <text evidence="5">The sequence shown here is derived from an EMBL/GenBank/DDBJ whole genome shotgun (WGS) entry which is preliminary data.</text>
</comment>
<comment type="similarity">
    <text evidence="1">Belongs to the BlaI transcriptional regulatory family.</text>
</comment>
<dbReference type="EMBL" id="JAVDUI010000001">
    <property type="protein sequence ID" value="MDR6891278.1"/>
    <property type="molecule type" value="Genomic_DNA"/>
</dbReference>
<evidence type="ECO:0000313" key="6">
    <source>
        <dbReference type="Proteomes" id="UP001247307"/>
    </source>
</evidence>
<name>A0AAE4C5A0_9MICC</name>
<gene>
    <name evidence="5" type="ORF">J2S35_000218</name>
</gene>
<organism evidence="5 6">
    <name type="scientific">Falsarthrobacter nasiphocae</name>
    <dbReference type="NCBI Taxonomy" id="189863"/>
    <lineage>
        <taxon>Bacteria</taxon>
        <taxon>Bacillati</taxon>
        <taxon>Actinomycetota</taxon>
        <taxon>Actinomycetes</taxon>
        <taxon>Micrococcales</taxon>
        <taxon>Micrococcaceae</taxon>
        <taxon>Falsarthrobacter</taxon>
    </lineage>
</organism>
<dbReference type="RefSeq" id="WP_309848879.1">
    <property type="nucleotide sequence ID" value="NZ_BAAAIU010000004.1"/>
</dbReference>
<evidence type="ECO:0000313" key="5">
    <source>
        <dbReference type="EMBL" id="MDR6891278.1"/>
    </source>
</evidence>
<keyword evidence="4" id="KW-0804">Transcription</keyword>
<dbReference type="InterPro" id="IPR036388">
    <property type="entry name" value="WH-like_DNA-bd_sf"/>
</dbReference>
<evidence type="ECO:0000256" key="1">
    <source>
        <dbReference type="ARBA" id="ARBA00011046"/>
    </source>
</evidence>
<dbReference type="SUPFAM" id="SSF46785">
    <property type="entry name" value="Winged helix' DNA-binding domain"/>
    <property type="match status" value="1"/>
</dbReference>
<dbReference type="InterPro" id="IPR036390">
    <property type="entry name" value="WH_DNA-bd_sf"/>
</dbReference>